<evidence type="ECO:0000313" key="2">
    <source>
        <dbReference type="EMBL" id="KKL46021.1"/>
    </source>
</evidence>
<dbReference type="Pfam" id="PF08241">
    <property type="entry name" value="Methyltransf_11"/>
    <property type="match status" value="1"/>
</dbReference>
<feature type="domain" description="Methyltransferase type 11" evidence="1">
    <location>
        <begin position="2"/>
        <end position="40"/>
    </location>
</feature>
<proteinExistence type="predicted"/>
<sequence>SETVDFAYCLMVYQHVGFSEQGRLTAELARMLAPGGKALIQIPCGPHYKMNLPQMQEATKLAAAYGTFFDNSRVFPGRLAGYETDVEGSQELFILGTQSGA</sequence>
<accession>A0A0F9CX04</accession>
<name>A0A0F9CX04_9ZZZZ</name>
<dbReference type="InterPro" id="IPR029063">
    <property type="entry name" value="SAM-dependent_MTases_sf"/>
</dbReference>
<dbReference type="AlphaFoldDB" id="A0A0F9CX04"/>
<dbReference type="EMBL" id="LAZR01034185">
    <property type="protein sequence ID" value="KKL46021.1"/>
    <property type="molecule type" value="Genomic_DNA"/>
</dbReference>
<dbReference type="InterPro" id="IPR013216">
    <property type="entry name" value="Methyltransf_11"/>
</dbReference>
<dbReference type="SUPFAM" id="SSF53335">
    <property type="entry name" value="S-adenosyl-L-methionine-dependent methyltransferases"/>
    <property type="match status" value="1"/>
</dbReference>
<protein>
    <recommendedName>
        <fullName evidence="1">Methyltransferase type 11 domain-containing protein</fullName>
    </recommendedName>
</protein>
<gene>
    <name evidence="2" type="ORF">LCGC14_2349840</name>
</gene>
<feature type="non-terminal residue" evidence="2">
    <location>
        <position position="1"/>
    </location>
</feature>
<organism evidence="2">
    <name type="scientific">marine sediment metagenome</name>
    <dbReference type="NCBI Taxonomy" id="412755"/>
    <lineage>
        <taxon>unclassified sequences</taxon>
        <taxon>metagenomes</taxon>
        <taxon>ecological metagenomes</taxon>
    </lineage>
</organism>
<dbReference type="Gene3D" id="3.40.50.150">
    <property type="entry name" value="Vaccinia Virus protein VP39"/>
    <property type="match status" value="1"/>
</dbReference>
<evidence type="ECO:0000259" key="1">
    <source>
        <dbReference type="Pfam" id="PF08241"/>
    </source>
</evidence>
<comment type="caution">
    <text evidence="2">The sequence shown here is derived from an EMBL/GenBank/DDBJ whole genome shotgun (WGS) entry which is preliminary data.</text>
</comment>
<dbReference type="GO" id="GO:0008757">
    <property type="term" value="F:S-adenosylmethionine-dependent methyltransferase activity"/>
    <property type="evidence" value="ECO:0007669"/>
    <property type="project" value="InterPro"/>
</dbReference>
<reference evidence="2" key="1">
    <citation type="journal article" date="2015" name="Nature">
        <title>Complex archaea that bridge the gap between prokaryotes and eukaryotes.</title>
        <authorList>
            <person name="Spang A."/>
            <person name="Saw J.H."/>
            <person name="Jorgensen S.L."/>
            <person name="Zaremba-Niedzwiedzka K."/>
            <person name="Martijn J."/>
            <person name="Lind A.E."/>
            <person name="van Eijk R."/>
            <person name="Schleper C."/>
            <person name="Guy L."/>
            <person name="Ettema T.J."/>
        </authorList>
    </citation>
    <scope>NUCLEOTIDE SEQUENCE</scope>
</reference>